<comment type="caution">
    <text evidence="2">The sequence shown here is derived from an EMBL/GenBank/DDBJ whole genome shotgun (WGS) entry which is preliminary data.</text>
</comment>
<accession>K0R3M4</accession>
<dbReference type="GO" id="GO:0006508">
    <property type="term" value="P:proteolysis"/>
    <property type="evidence" value="ECO:0007669"/>
    <property type="project" value="InterPro"/>
</dbReference>
<dbReference type="OMA" id="ITKHEAG"/>
<gene>
    <name evidence="2" type="ORF">THAOC_33760</name>
</gene>
<evidence type="ECO:0000313" key="3">
    <source>
        <dbReference type="Proteomes" id="UP000266841"/>
    </source>
</evidence>
<sequence length="526" mass="56986">MKAQALILPWVCTTKAFTSRHAHPAHLVSKSQSRARYGVVQSTPQGNEAESTGNLSELDLTLQTNKLDVILKYLQSNRSCIQSLSRAQIQSIFDSVESATAESETNTVNKRSIQDVAVENAVEFQALDKVRSEMTKMYRLLREEGRLNVFGAIGRLPPQSSGLPPPDRPIFPADGSKIITPTLLEEITNLKMLSLTPESTNFLLYAGSALAILEGIISLNFDISSNLLVSVTIVLALMDQILVSGAVFETGLRMVNPSLTTRITKHEAGHFLCAYLLGCPVEGVVLSTWAALSDNRFGGRSTAAVSAGTSYYDIDLSEQISGAKPLTRESIDRYSIIVMGGIAAEALEYGRSEGGAGDEEALVRFLRSLNPRSGKAVSQWTPEVVRNQARWGATQAVLMLKEYKPCYDALVDALERGGDLGQCVSAIENAAAENGLGWLSMPKGMIIDEGEYGKFLPSGKGGSMPEGVSNGYSAVSESTSSVNGVPTFGKQSLTDTEDFLRAYKQQLKDRLEEIDQELGELNNNDR</sequence>
<evidence type="ECO:0008006" key="4">
    <source>
        <dbReference type="Google" id="ProtNLM"/>
    </source>
</evidence>
<dbReference type="Gene3D" id="1.20.58.760">
    <property type="entry name" value="Peptidase M41"/>
    <property type="match status" value="1"/>
</dbReference>
<dbReference type="OrthoDB" id="66620at2759"/>
<dbReference type="EMBL" id="AGNL01046879">
    <property type="protein sequence ID" value="EJK47513.1"/>
    <property type="molecule type" value="Genomic_DNA"/>
</dbReference>
<dbReference type="GO" id="GO:0004176">
    <property type="term" value="F:ATP-dependent peptidase activity"/>
    <property type="evidence" value="ECO:0007669"/>
    <property type="project" value="InterPro"/>
</dbReference>
<evidence type="ECO:0000256" key="1">
    <source>
        <dbReference type="SAM" id="Coils"/>
    </source>
</evidence>
<dbReference type="AlphaFoldDB" id="K0R3M4"/>
<dbReference type="SUPFAM" id="SSF140990">
    <property type="entry name" value="FtsH protease domain-like"/>
    <property type="match status" value="1"/>
</dbReference>
<evidence type="ECO:0000313" key="2">
    <source>
        <dbReference type="EMBL" id="EJK47513.1"/>
    </source>
</evidence>
<dbReference type="Proteomes" id="UP000266841">
    <property type="component" value="Unassembled WGS sequence"/>
</dbReference>
<dbReference type="PANTHER" id="PTHR33471:SF7">
    <property type="entry name" value="ATP-DEPENDENT ZINC METALLOPROTEASE-RELATED"/>
    <property type="match status" value="1"/>
</dbReference>
<dbReference type="InterPro" id="IPR037219">
    <property type="entry name" value="Peptidase_M41-like"/>
</dbReference>
<protein>
    <recommendedName>
        <fullName evidence="4">Peptidase M41 domain-containing protein</fullName>
    </recommendedName>
</protein>
<feature type="coiled-coil region" evidence="1">
    <location>
        <begin position="497"/>
        <end position="524"/>
    </location>
</feature>
<dbReference type="eggNOG" id="ENOG502QRAA">
    <property type="taxonomic scope" value="Eukaryota"/>
</dbReference>
<dbReference type="GO" id="GO:0005524">
    <property type="term" value="F:ATP binding"/>
    <property type="evidence" value="ECO:0007669"/>
    <property type="project" value="InterPro"/>
</dbReference>
<keyword evidence="1" id="KW-0175">Coiled coil</keyword>
<reference evidence="2 3" key="1">
    <citation type="journal article" date="2012" name="Genome Biol.">
        <title>Genome and low-iron response of an oceanic diatom adapted to chronic iron limitation.</title>
        <authorList>
            <person name="Lommer M."/>
            <person name="Specht M."/>
            <person name="Roy A.S."/>
            <person name="Kraemer L."/>
            <person name="Andreson R."/>
            <person name="Gutowska M.A."/>
            <person name="Wolf J."/>
            <person name="Bergner S.V."/>
            <person name="Schilhabel M.B."/>
            <person name="Klostermeier U.C."/>
            <person name="Beiko R.G."/>
            <person name="Rosenstiel P."/>
            <person name="Hippler M."/>
            <person name="Laroche J."/>
        </authorList>
    </citation>
    <scope>NUCLEOTIDE SEQUENCE [LARGE SCALE GENOMIC DNA]</scope>
    <source>
        <strain evidence="2 3">CCMP1005</strain>
    </source>
</reference>
<organism evidence="2 3">
    <name type="scientific">Thalassiosira oceanica</name>
    <name type="common">Marine diatom</name>
    <dbReference type="NCBI Taxonomy" id="159749"/>
    <lineage>
        <taxon>Eukaryota</taxon>
        <taxon>Sar</taxon>
        <taxon>Stramenopiles</taxon>
        <taxon>Ochrophyta</taxon>
        <taxon>Bacillariophyta</taxon>
        <taxon>Coscinodiscophyceae</taxon>
        <taxon>Thalassiosirophycidae</taxon>
        <taxon>Thalassiosirales</taxon>
        <taxon>Thalassiosiraceae</taxon>
        <taxon>Thalassiosira</taxon>
    </lineage>
</organism>
<dbReference type="PANTHER" id="PTHR33471">
    <property type="entry name" value="ATP-DEPENDENT ZINC METALLOPROTEASE-RELATED"/>
    <property type="match status" value="1"/>
</dbReference>
<name>K0R3M4_THAOC</name>
<keyword evidence="3" id="KW-1185">Reference proteome</keyword>
<proteinExistence type="predicted"/>
<dbReference type="GO" id="GO:0004222">
    <property type="term" value="F:metalloendopeptidase activity"/>
    <property type="evidence" value="ECO:0007669"/>
    <property type="project" value="InterPro"/>
</dbReference>